<dbReference type="GO" id="GO:0000329">
    <property type="term" value="C:fungal-type vacuole membrane"/>
    <property type="evidence" value="ECO:0007669"/>
    <property type="project" value="EnsemblFungi"/>
</dbReference>
<dbReference type="Pfam" id="PF16818">
    <property type="entry name" value="SLM4"/>
    <property type="match status" value="1"/>
</dbReference>
<organism evidence="1 2">
    <name type="scientific">Lachancea dasiensis</name>
    <dbReference type="NCBI Taxonomy" id="1072105"/>
    <lineage>
        <taxon>Eukaryota</taxon>
        <taxon>Fungi</taxon>
        <taxon>Dikarya</taxon>
        <taxon>Ascomycota</taxon>
        <taxon>Saccharomycotina</taxon>
        <taxon>Saccharomycetes</taxon>
        <taxon>Saccharomycetales</taxon>
        <taxon>Saccharomycetaceae</taxon>
        <taxon>Lachancea</taxon>
    </lineage>
</organism>
<dbReference type="GO" id="GO:0042802">
    <property type="term" value="F:identical protein binding"/>
    <property type="evidence" value="ECO:0007669"/>
    <property type="project" value="EnsemblFungi"/>
</dbReference>
<dbReference type="InterPro" id="IPR020233">
    <property type="entry name" value="Slm4"/>
</dbReference>
<sequence length="162" mass="18143">MLHGQNIHKLLTQTLRSVQTLTSDREEVLYSSILLSGLNGSIISYANREDTPASYNKSTNNLKMMSLLIRDKWNEDQMDPSAQSTSSCYTCELRTDPEDGNSEATHIYTYEIEDLHACVAQIPRSDLLLLFIGSGQYPYGLEVLKMKAALEGLASMQGYKLN</sequence>
<name>A0A1G4K1S9_9SACH</name>
<dbReference type="EMBL" id="LT598461">
    <property type="protein sequence ID" value="SCU97428.1"/>
    <property type="molecule type" value="Genomic_DNA"/>
</dbReference>
<dbReference type="GO" id="GO:0016237">
    <property type="term" value="P:microautophagy"/>
    <property type="evidence" value="ECO:0007669"/>
    <property type="project" value="EnsemblFungi"/>
</dbReference>
<dbReference type="AlphaFoldDB" id="A0A1G4K1S9"/>
<dbReference type="OrthoDB" id="4033908at2759"/>
<accession>A0A1G4K1S9</accession>
<gene>
    <name evidence="1" type="ORF">LADA_0H06238G</name>
</gene>
<proteinExistence type="predicted"/>
<keyword evidence="2" id="KW-1185">Reference proteome</keyword>
<evidence type="ECO:0000313" key="1">
    <source>
        <dbReference type="EMBL" id="SCU97428.1"/>
    </source>
</evidence>
<dbReference type="GO" id="GO:0031902">
    <property type="term" value="C:late endosome membrane"/>
    <property type="evidence" value="ECO:0007669"/>
    <property type="project" value="EnsemblFungi"/>
</dbReference>
<evidence type="ECO:0000313" key="2">
    <source>
        <dbReference type="Proteomes" id="UP000190274"/>
    </source>
</evidence>
<dbReference type="GO" id="GO:0071986">
    <property type="term" value="C:Ragulator complex"/>
    <property type="evidence" value="ECO:0007669"/>
    <property type="project" value="EnsemblFungi"/>
</dbReference>
<dbReference type="GO" id="GO:0007165">
    <property type="term" value="P:signal transduction"/>
    <property type="evidence" value="ECO:0007669"/>
    <property type="project" value="EnsemblFungi"/>
</dbReference>
<protein>
    <submittedName>
        <fullName evidence="1">LADA_0H06238g1_1</fullName>
    </submittedName>
</protein>
<reference evidence="1 2" key="1">
    <citation type="submission" date="2016-03" db="EMBL/GenBank/DDBJ databases">
        <authorList>
            <person name="Devillers H."/>
        </authorList>
    </citation>
    <scope>NUCLEOTIDE SEQUENCE [LARGE SCALE GENOMIC DNA]</scope>
    <source>
        <strain evidence="1">CBS 10888</strain>
    </source>
</reference>
<dbReference type="Proteomes" id="UP000190274">
    <property type="component" value="Chromosome H"/>
</dbReference>
<dbReference type="STRING" id="1266660.A0A1G4K1S9"/>
<dbReference type="GO" id="GO:0032456">
    <property type="term" value="P:endocytic recycling"/>
    <property type="evidence" value="ECO:0007669"/>
    <property type="project" value="EnsemblFungi"/>
</dbReference>
<dbReference type="Gene3D" id="3.30.450.30">
    <property type="entry name" value="Dynein light chain 2a, cytoplasmic"/>
    <property type="match status" value="1"/>
</dbReference>